<evidence type="ECO:0000313" key="3">
    <source>
        <dbReference type="Proteomes" id="UP000244902"/>
    </source>
</evidence>
<name>A0A2U8H2D0_9RHOO</name>
<dbReference type="AlphaFoldDB" id="A0A2U8H2D0"/>
<dbReference type="PROSITE" id="PS50910">
    <property type="entry name" value="HEPN"/>
    <property type="match status" value="1"/>
</dbReference>
<sequence>MSLPQAAEKALKAILASNGETIPKTHDLRLLIERCVALDRSMEPLRNACDELPPYATEFRYPTDIPDPPISEVENAIALAREIVSSASMALTNRFPDQR</sequence>
<dbReference type="OrthoDB" id="9808176at2"/>
<accession>A0A2U8H2D0</accession>
<organism evidence="2 3">
    <name type="scientific">Parazoarcus communis</name>
    <dbReference type="NCBI Taxonomy" id="41977"/>
    <lineage>
        <taxon>Bacteria</taxon>
        <taxon>Pseudomonadati</taxon>
        <taxon>Pseudomonadota</taxon>
        <taxon>Betaproteobacteria</taxon>
        <taxon>Rhodocyclales</taxon>
        <taxon>Zoogloeaceae</taxon>
        <taxon>Parazoarcus</taxon>
    </lineage>
</organism>
<protein>
    <submittedName>
        <fullName evidence="2">Nucleotidyltransferase</fullName>
    </submittedName>
</protein>
<gene>
    <name evidence="2" type="ORF">CEW87_10605</name>
</gene>
<feature type="domain" description="HEPN" evidence="1">
    <location>
        <begin position="1"/>
        <end position="83"/>
    </location>
</feature>
<dbReference type="EMBL" id="CP022188">
    <property type="protein sequence ID" value="AWI79780.1"/>
    <property type="molecule type" value="Genomic_DNA"/>
</dbReference>
<dbReference type="GO" id="GO:0016740">
    <property type="term" value="F:transferase activity"/>
    <property type="evidence" value="ECO:0007669"/>
    <property type="project" value="UniProtKB-KW"/>
</dbReference>
<evidence type="ECO:0000259" key="1">
    <source>
        <dbReference type="PROSITE" id="PS50910"/>
    </source>
</evidence>
<dbReference type="InterPro" id="IPR007842">
    <property type="entry name" value="HEPN_dom"/>
</dbReference>
<dbReference type="RefSeq" id="WP_108972886.1">
    <property type="nucleotide sequence ID" value="NZ_CP022188.1"/>
</dbReference>
<dbReference type="SUPFAM" id="SSF81593">
    <property type="entry name" value="Nucleotidyltransferase substrate binding subunit/domain"/>
    <property type="match status" value="1"/>
</dbReference>
<keyword evidence="2" id="KW-0808">Transferase</keyword>
<evidence type="ECO:0000313" key="2">
    <source>
        <dbReference type="EMBL" id="AWI79780.1"/>
    </source>
</evidence>
<dbReference type="Pfam" id="PF05168">
    <property type="entry name" value="HEPN"/>
    <property type="match status" value="1"/>
</dbReference>
<dbReference type="Proteomes" id="UP000244902">
    <property type="component" value="Chromosome"/>
</dbReference>
<proteinExistence type="predicted"/>
<dbReference type="Gene3D" id="1.20.120.330">
    <property type="entry name" value="Nucleotidyltransferases domain 2"/>
    <property type="match status" value="1"/>
</dbReference>
<reference evidence="2 3" key="1">
    <citation type="submission" date="2017-06" db="EMBL/GenBank/DDBJ databases">
        <title>Azoarcus sp. TSNA42 complete genome sequence.</title>
        <authorList>
            <person name="Woo J.-H."/>
            <person name="Kim H.-S."/>
        </authorList>
    </citation>
    <scope>NUCLEOTIDE SEQUENCE [LARGE SCALE GENOMIC DNA]</scope>
    <source>
        <strain evidence="2 3">TSNA42</strain>
    </source>
</reference>